<accession>A0A7K1YDE8</accession>
<gene>
    <name evidence="1" type="ORF">GS399_13895</name>
</gene>
<dbReference type="InterPro" id="IPR036696">
    <property type="entry name" value="YdfO-like_sf"/>
</dbReference>
<dbReference type="EMBL" id="WVHT01000006">
    <property type="protein sequence ID" value="MXV52068.1"/>
    <property type="molecule type" value="Genomic_DNA"/>
</dbReference>
<dbReference type="SUPFAM" id="SSF160419">
    <property type="entry name" value="YdfO-like"/>
    <property type="match status" value="1"/>
</dbReference>
<evidence type="ECO:0000313" key="1">
    <source>
        <dbReference type="EMBL" id="MXV52068.1"/>
    </source>
</evidence>
<name>A0A7K1YDE8_9SPHI</name>
<comment type="caution">
    <text evidence="1">The sequence shown here is derived from an EMBL/GenBank/DDBJ whole genome shotgun (WGS) entry which is preliminary data.</text>
</comment>
<dbReference type="Pfam" id="PF07166">
    <property type="entry name" value="DUF1398"/>
    <property type="match status" value="1"/>
</dbReference>
<dbReference type="Proteomes" id="UP000466586">
    <property type="component" value="Unassembled WGS sequence"/>
</dbReference>
<dbReference type="Gene3D" id="3.30.1810.10">
    <property type="entry name" value="YdfO-like"/>
    <property type="match status" value="1"/>
</dbReference>
<reference evidence="1 2" key="1">
    <citation type="submission" date="2019-11" db="EMBL/GenBank/DDBJ databases">
        <title>Pedobacter sp. HMF7647 Genome sequencing and assembly.</title>
        <authorList>
            <person name="Kang H."/>
            <person name="Kim H."/>
            <person name="Joh K."/>
        </authorList>
    </citation>
    <scope>NUCLEOTIDE SEQUENCE [LARGE SCALE GENOMIC DNA]</scope>
    <source>
        <strain evidence="1 2">HMF7647</strain>
    </source>
</reference>
<keyword evidence="2" id="KW-1185">Reference proteome</keyword>
<dbReference type="RefSeq" id="WP_160845249.1">
    <property type="nucleotide sequence ID" value="NZ_WVHT01000006.1"/>
</dbReference>
<proteinExistence type="predicted"/>
<dbReference type="InterPro" id="IPR009833">
    <property type="entry name" value="DUF1398"/>
</dbReference>
<evidence type="ECO:0000313" key="2">
    <source>
        <dbReference type="Proteomes" id="UP000466586"/>
    </source>
</evidence>
<protein>
    <submittedName>
        <fullName evidence="1">DUF1398 domain-containing protein</fullName>
    </submittedName>
</protein>
<organism evidence="1 2">
    <name type="scientific">Hufsiella arboris</name>
    <dbReference type="NCBI Taxonomy" id="2695275"/>
    <lineage>
        <taxon>Bacteria</taxon>
        <taxon>Pseudomonadati</taxon>
        <taxon>Bacteroidota</taxon>
        <taxon>Sphingobacteriia</taxon>
        <taxon>Sphingobacteriales</taxon>
        <taxon>Sphingobacteriaceae</taxon>
        <taxon>Hufsiella</taxon>
    </lineage>
</organism>
<dbReference type="AlphaFoldDB" id="A0A7K1YDE8"/>
<sequence length="130" mass="14621">MFTIDQIKSAHSKVKSGADFPKYIQEIAELGVIAFNTYVNDGHTEYLGRDNFAISSRSEGEILSVAELADPNVFKRNLKIHQSGGTDYPTFRREAAETGVEKWTVSMDQMSCIYYDKFGNTMVEEKIPSP</sequence>